<feature type="transmembrane region" description="Helical" evidence="7">
    <location>
        <begin position="282"/>
        <end position="304"/>
    </location>
</feature>
<keyword evidence="10" id="KW-1185">Reference proteome</keyword>
<sequence>VGQGPISGRVQPKWRRVLSVILLTLLAFLNLADRFSLAGVLIRLQTFYDINDSMAGLLQTVYILAYVGFSVLVALLGDRLNRKWLILFANAVWVALMIASSFVPENAFGAFMALRALLSCGNAFTNGLVIALIGDWFQDRSRGYAMMVYYWSLPVGSSIGIIVSSVLVEAGVHWQWILRICPVLGAGVLVLILVFVQEPLRGGMESDPASLEAAPTSIRGIWEDIKAIFRVKSYLSIVIAIAANNFVLVSAAWWTPLLVLQALSFQSEESGATTFHGQSYSLIQTLIGVVIAVGGIAGGSLAVWIAQNWKEGRLCFTQFQTVRAFPLVGAIGSLLAFPSAMLLQPSLSWDIYLVYFLNFYNSVLPSGNPVMAMDVLMEVIPSSRRASATSILYVFAYLLGDCPGPYIAGAISDAIRAGSEDPESRFHALVSALYATSSLFSICIAAFLAAAYFMKNGRLVTSSEDKEPVVEDDLEMTKISQE</sequence>
<dbReference type="Proteomes" id="UP001432027">
    <property type="component" value="Unassembled WGS sequence"/>
</dbReference>
<dbReference type="InterPro" id="IPR020846">
    <property type="entry name" value="MFS_dom"/>
</dbReference>
<dbReference type="PANTHER" id="PTHR23505:SF79">
    <property type="entry name" value="PROTEIN SPINSTER"/>
    <property type="match status" value="1"/>
</dbReference>
<comment type="subcellular location">
    <subcellularLocation>
        <location evidence="1">Membrane</location>
        <topology evidence="1">Multi-pass membrane protein</topology>
    </subcellularLocation>
</comment>
<dbReference type="AlphaFoldDB" id="A0AAV5SMA2"/>
<dbReference type="Gene3D" id="1.20.1250.20">
    <property type="entry name" value="MFS general substrate transporter like domains"/>
    <property type="match status" value="1"/>
</dbReference>
<evidence type="ECO:0000256" key="1">
    <source>
        <dbReference type="ARBA" id="ARBA00004141"/>
    </source>
</evidence>
<dbReference type="InterPro" id="IPR011701">
    <property type="entry name" value="MFS"/>
</dbReference>
<evidence type="ECO:0000256" key="6">
    <source>
        <dbReference type="ARBA" id="ARBA00024338"/>
    </source>
</evidence>
<dbReference type="InterPro" id="IPR036259">
    <property type="entry name" value="MFS_trans_sf"/>
</dbReference>
<keyword evidence="4 7" id="KW-1133">Transmembrane helix</keyword>
<feature type="transmembrane region" description="Helical" evidence="7">
    <location>
        <begin position="349"/>
        <end position="370"/>
    </location>
</feature>
<feature type="non-terminal residue" evidence="9">
    <location>
        <position position="482"/>
    </location>
</feature>
<dbReference type="PANTHER" id="PTHR23505">
    <property type="entry name" value="SPINSTER"/>
    <property type="match status" value="1"/>
</dbReference>
<dbReference type="PROSITE" id="PS50850">
    <property type="entry name" value="MFS"/>
    <property type="match status" value="1"/>
</dbReference>
<protein>
    <recommendedName>
        <fullName evidence="8">Major facilitator superfamily (MFS) profile domain-containing protein</fullName>
    </recommendedName>
</protein>
<feature type="transmembrane region" description="Helical" evidence="7">
    <location>
        <begin position="234"/>
        <end position="254"/>
    </location>
</feature>
<dbReference type="GO" id="GO:0022857">
    <property type="term" value="F:transmembrane transporter activity"/>
    <property type="evidence" value="ECO:0007669"/>
    <property type="project" value="InterPro"/>
</dbReference>
<feature type="domain" description="Major facilitator superfamily (MFS) profile" evidence="8">
    <location>
        <begin position="19"/>
        <end position="458"/>
    </location>
</feature>
<gene>
    <name evidence="9" type="ORF">PENTCL1PPCAC_3430</name>
</gene>
<name>A0AAV5SMA2_9BILA</name>
<evidence type="ECO:0000256" key="3">
    <source>
        <dbReference type="ARBA" id="ARBA00022692"/>
    </source>
</evidence>
<feature type="transmembrane region" description="Helical" evidence="7">
    <location>
        <begin position="324"/>
        <end position="343"/>
    </location>
</feature>
<feature type="non-terminal residue" evidence="9">
    <location>
        <position position="1"/>
    </location>
</feature>
<dbReference type="InterPro" id="IPR044770">
    <property type="entry name" value="MFS_spinster-like"/>
</dbReference>
<keyword evidence="3 7" id="KW-0812">Transmembrane</keyword>
<keyword evidence="2" id="KW-0813">Transport</keyword>
<comment type="similarity">
    <text evidence="6">Belongs to the major facilitator superfamily. Spinster (TC 2.A.1.49) family.</text>
</comment>
<feature type="transmembrane region" description="Helical" evidence="7">
    <location>
        <begin position="84"/>
        <end position="104"/>
    </location>
</feature>
<reference evidence="9" key="1">
    <citation type="submission" date="2023-10" db="EMBL/GenBank/DDBJ databases">
        <title>Genome assembly of Pristionchus species.</title>
        <authorList>
            <person name="Yoshida K."/>
            <person name="Sommer R.J."/>
        </authorList>
    </citation>
    <scope>NUCLEOTIDE SEQUENCE</scope>
    <source>
        <strain evidence="9">RS0144</strain>
    </source>
</reference>
<feature type="transmembrane region" description="Helical" evidence="7">
    <location>
        <begin position="54"/>
        <end position="77"/>
    </location>
</feature>
<evidence type="ECO:0000256" key="5">
    <source>
        <dbReference type="ARBA" id="ARBA00023136"/>
    </source>
</evidence>
<comment type="caution">
    <text evidence="9">The sequence shown here is derived from an EMBL/GenBank/DDBJ whole genome shotgun (WGS) entry which is preliminary data.</text>
</comment>
<feature type="transmembrane region" description="Helical" evidence="7">
    <location>
        <begin position="432"/>
        <end position="453"/>
    </location>
</feature>
<feature type="transmembrane region" description="Helical" evidence="7">
    <location>
        <begin position="116"/>
        <end position="137"/>
    </location>
</feature>
<evidence type="ECO:0000256" key="4">
    <source>
        <dbReference type="ARBA" id="ARBA00022989"/>
    </source>
</evidence>
<dbReference type="CDD" id="cd17328">
    <property type="entry name" value="MFS_spinster_like"/>
    <property type="match status" value="1"/>
</dbReference>
<evidence type="ECO:0000259" key="8">
    <source>
        <dbReference type="PROSITE" id="PS50850"/>
    </source>
</evidence>
<proteinExistence type="inferred from homology"/>
<evidence type="ECO:0000313" key="10">
    <source>
        <dbReference type="Proteomes" id="UP001432027"/>
    </source>
</evidence>
<dbReference type="EMBL" id="BTSX01000001">
    <property type="protein sequence ID" value="GMS81255.1"/>
    <property type="molecule type" value="Genomic_DNA"/>
</dbReference>
<feature type="transmembrane region" description="Helical" evidence="7">
    <location>
        <begin position="391"/>
        <end position="412"/>
    </location>
</feature>
<keyword evidence="5 7" id="KW-0472">Membrane</keyword>
<feature type="transmembrane region" description="Helical" evidence="7">
    <location>
        <begin position="149"/>
        <end position="168"/>
    </location>
</feature>
<accession>A0AAV5SMA2</accession>
<evidence type="ECO:0000256" key="2">
    <source>
        <dbReference type="ARBA" id="ARBA00022448"/>
    </source>
</evidence>
<dbReference type="SUPFAM" id="SSF103473">
    <property type="entry name" value="MFS general substrate transporter"/>
    <property type="match status" value="1"/>
</dbReference>
<evidence type="ECO:0000256" key="7">
    <source>
        <dbReference type="SAM" id="Phobius"/>
    </source>
</evidence>
<organism evidence="9 10">
    <name type="scientific">Pristionchus entomophagus</name>
    <dbReference type="NCBI Taxonomy" id="358040"/>
    <lineage>
        <taxon>Eukaryota</taxon>
        <taxon>Metazoa</taxon>
        <taxon>Ecdysozoa</taxon>
        <taxon>Nematoda</taxon>
        <taxon>Chromadorea</taxon>
        <taxon>Rhabditida</taxon>
        <taxon>Rhabditina</taxon>
        <taxon>Diplogasteromorpha</taxon>
        <taxon>Diplogasteroidea</taxon>
        <taxon>Neodiplogasteridae</taxon>
        <taxon>Pristionchus</taxon>
    </lineage>
</organism>
<feature type="transmembrane region" description="Helical" evidence="7">
    <location>
        <begin position="174"/>
        <end position="196"/>
    </location>
</feature>
<evidence type="ECO:0000313" key="9">
    <source>
        <dbReference type="EMBL" id="GMS81255.1"/>
    </source>
</evidence>
<dbReference type="GO" id="GO:0016020">
    <property type="term" value="C:membrane"/>
    <property type="evidence" value="ECO:0007669"/>
    <property type="project" value="UniProtKB-SubCell"/>
</dbReference>
<dbReference type="Pfam" id="PF07690">
    <property type="entry name" value="MFS_1"/>
    <property type="match status" value="1"/>
</dbReference>